<dbReference type="InterPro" id="IPR050260">
    <property type="entry name" value="FAD-bd_OxRdtase"/>
</dbReference>
<dbReference type="InterPro" id="IPR036188">
    <property type="entry name" value="FAD/NAD-bd_sf"/>
</dbReference>
<evidence type="ECO:0000256" key="3">
    <source>
        <dbReference type="ARBA" id="ARBA00022630"/>
    </source>
</evidence>
<evidence type="ECO:0000256" key="4">
    <source>
        <dbReference type="ARBA" id="ARBA00022827"/>
    </source>
</evidence>
<dbReference type="PRINTS" id="PR00368">
    <property type="entry name" value="FADPNR"/>
</dbReference>
<dbReference type="EMBL" id="CP001712">
    <property type="protein sequence ID" value="EAR16975.1"/>
    <property type="molecule type" value="Genomic_DNA"/>
</dbReference>
<comment type="similarity">
    <text evidence="2">Belongs to the FAD-dependent oxidoreductase family.</text>
</comment>
<dbReference type="STRING" id="313596.RB2501_08735"/>
<evidence type="ECO:0000256" key="1">
    <source>
        <dbReference type="ARBA" id="ARBA00001974"/>
    </source>
</evidence>
<dbReference type="Proteomes" id="UP000009049">
    <property type="component" value="Chromosome"/>
</dbReference>
<gene>
    <name evidence="6" type="ordered locus">RB2501_08735</name>
</gene>
<evidence type="ECO:0000313" key="6">
    <source>
        <dbReference type="EMBL" id="EAR16975.1"/>
    </source>
</evidence>
<keyword evidence="7" id="KW-1185">Reference proteome</keyword>
<comment type="cofactor">
    <cofactor evidence="1">
        <name>FAD</name>
        <dbReference type="ChEBI" id="CHEBI:57692"/>
    </cofactor>
</comment>
<dbReference type="KEGG" id="rbi:RB2501_08735"/>
<dbReference type="eggNOG" id="COG0446">
    <property type="taxonomic scope" value="Bacteria"/>
</dbReference>
<dbReference type="Gene3D" id="3.50.50.60">
    <property type="entry name" value="FAD/NAD(P)-binding domain"/>
    <property type="match status" value="2"/>
</dbReference>
<dbReference type="GO" id="GO:0016491">
    <property type="term" value="F:oxidoreductase activity"/>
    <property type="evidence" value="ECO:0007669"/>
    <property type="project" value="InterPro"/>
</dbReference>
<dbReference type="AlphaFoldDB" id="A4CJ67"/>
<proteinExistence type="inferred from homology"/>
<dbReference type="HOGENOM" id="CLU_003291_4_4_10"/>
<dbReference type="PANTHER" id="PTHR43429">
    <property type="entry name" value="PYRIDINE NUCLEOTIDE-DISULFIDE OXIDOREDUCTASE DOMAIN-CONTAINING"/>
    <property type="match status" value="1"/>
</dbReference>
<dbReference type="InterPro" id="IPR023753">
    <property type="entry name" value="FAD/NAD-binding_dom"/>
</dbReference>
<reference evidence="6 7" key="1">
    <citation type="journal article" date="2009" name="J. Bacteriol.">
        <title>Complete genome sequence of Robiginitalea biformata HTCC2501.</title>
        <authorList>
            <person name="Oh H.M."/>
            <person name="Giovannoni S.J."/>
            <person name="Lee K."/>
            <person name="Ferriera S."/>
            <person name="Johnson J."/>
            <person name="Cho J.C."/>
        </authorList>
    </citation>
    <scope>NUCLEOTIDE SEQUENCE [LARGE SCALE GENOMIC DNA]</scope>
    <source>
        <strain evidence="7">ATCC BAA-864 / HTCC2501 / KCTC 12146</strain>
    </source>
</reference>
<sequence>MHIVIIGNGISGITAARFIRKAADHSITVISAETDHFFSRTALMYIYMGHLTYEQTKPYEDSFWKKNRIDLVNAWVESVDPAAKTVRLSEGASIRYDKLILATGSKPNKFGWPGQDLPGVQGLYSKQDLDNLEANAPDNRTCKRAIIVGGGLIGIELAEMLRTRDIPVTFLVRENSFWSGVLPAGESAMINEHIREHHIDLRLGTNLVEILADDTGRARAVTTDKGETIDCDLVGLTAGVTPNIGFLDGSGIETGKGVLVNRFLETNHADIYAIGDCAEQREPIGNRRPVEAVWYTGRMMGEAVAQTICGNRREYKPGHWFNSAKFLDIEYQTYGWVMSGKNRGPRELHFHWRHPEKKICLTLAYDSKTRQLLGANTFGMRMRHEVFDAWLTEQRSIDAVVRDLRVACFDPEFHRDYHPLITRAFKEHEPVNA</sequence>
<organism evidence="6 7">
    <name type="scientific">Robiginitalea biformata (strain ATCC BAA-864 / DSM 15991 / KCTC 12146 / HTCC2501)</name>
    <dbReference type="NCBI Taxonomy" id="313596"/>
    <lineage>
        <taxon>Bacteria</taxon>
        <taxon>Pseudomonadati</taxon>
        <taxon>Bacteroidota</taxon>
        <taxon>Flavobacteriia</taxon>
        <taxon>Flavobacteriales</taxon>
        <taxon>Flavobacteriaceae</taxon>
        <taxon>Robiginitalea</taxon>
    </lineage>
</organism>
<dbReference type="OrthoDB" id="9792592at2"/>
<feature type="domain" description="FAD/NAD(P)-binding" evidence="5">
    <location>
        <begin position="1"/>
        <end position="282"/>
    </location>
</feature>
<dbReference type="RefSeq" id="WP_015753731.1">
    <property type="nucleotide sequence ID" value="NC_013222.1"/>
</dbReference>
<dbReference type="PANTHER" id="PTHR43429:SF3">
    <property type="entry name" value="NITRITE REDUCTASE [NAD(P)H]"/>
    <property type="match status" value="1"/>
</dbReference>
<keyword evidence="4" id="KW-0274">FAD</keyword>
<name>A4CJ67_ROBBH</name>
<evidence type="ECO:0000259" key="5">
    <source>
        <dbReference type="Pfam" id="PF07992"/>
    </source>
</evidence>
<evidence type="ECO:0000256" key="2">
    <source>
        <dbReference type="ARBA" id="ARBA00006442"/>
    </source>
</evidence>
<dbReference type="PRINTS" id="PR00411">
    <property type="entry name" value="PNDRDTASEI"/>
</dbReference>
<keyword evidence="3" id="KW-0285">Flavoprotein</keyword>
<accession>A4CJ67</accession>
<dbReference type="Pfam" id="PF07992">
    <property type="entry name" value="Pyr_redox_2"/>
    <property type="match status" value="1"/>
</dbReference>
<protein>
    <submittedName>
        <fullName evidence="6">NADH oxidase</fullName>
    </submittedName>
</protein>
<dbReference type="SUPFAM" id="SSF51905">
    <property type="entry name" value="FAD/NAD(P)-binding domain"/>
    <property type="match status" value="1"/>
</dbReference>
<evidence type="ECO:0000313" key="7">
    <source>
        <dbReference type="Proteomes" id="UP000009049"/>
    </source>
</evidence>